<comment type="caution">
    <text evidence="8">The sequence shown here is derived from an EMBL/GenBank/DDBJ whole genome shotgun (WGS) entry which is preliminary data.</text>
</comment>
<evidence type="ECO:0000313" key="8">
    <source>
        <dbReference type="EMBL" id="GFH55131.1"/>
    </source>
</evidence>
<feature type="domain" description="MI" evidence="7">
    <location>
        <begin position="312"/>
        <end position="435"/>
    </location>
</feature>
<dbReference type="InterPro" id="IPR003891">
    <property type="entry name" value="Initiation_fac_eIF4g_MI"/>
</dbReference>
<dbReference type="GO" id="GO:0045892">
    <property type="term" value="P:negative regulation of DNA-templated transcription"/>
    <property type="evidence" value="ECO:0007669"/>
    <property type="project" value="InterPro"/>
</dbReference>
<evidence type="ECO:0000256" key="6">
    <source>
        <dbReference type="SAM" id="MobiDB-lite"/>
    </source>
</evidence>
<accession>A0AAD3D1L7</accession>
<feature type="domain" description="MI" evidence="7">
    <location>
        <begin position="153"/>
        <end position="274"/>
    </location>
</feature>
<evidence type="ECO:0000313" key="9">
    <source>
        <dbReference type="Proteomes" id="UP001054902"/>
    </source>
</evidence>
<evidence type="ECO:0000256" key="4">
    <source>
        <dbReference type="ARBA" id="ARBA00022737"/>
    </source>
</evidence>
<dbReference type="PANTHER" id="PTHR12626">
    <property type="entry name" value="PROGRAMMED CELL DEATH 4"/>
    <property type="match status" value="1"/>
</dbReference>
<comment type="subcellular location">
    <subcellularLocation>
        <location evidence="1">Cytoplasm</location>
    </subcellularLocation>
</comment>
<dbReference type="SUPFAM" id="SSF48371">
    <property type="entry name" value="ARM repeat"/>
    <property type="match status" value="2"/>
</dbReference>
<evidence type="ECO:0000256" key="3">
    <source>
        <dbReference type="ARBA" id="ARBA00022490"/>
    </source>
</evidence>
<protein>
    <recommendedName>
        <fullName evidence="7">MI domain-containing protein</fullName>
    </recommendedName>
</protein>
<dbReference type="AlphaFoldDB" id="A0AAD3D1L7"/>
<evidence type="ECO:0000256" key="5">
    <source>
        <dbReference type="ARBA" id="ARBA00023242"/>
    </source>
</evidence>
<dbReference type="PROSITE" id="PS51366">
    <property type="entry name" value="MI"/>
    <property type="match status" value="2"/>
</dbReference>
<dbReference type="GO" id="GO:0005737">
    <property type="term" value="C:cytoplasm"/>
    <property type="evidence" value="ECO:0007669"/>
    <property type="project" value="UniProtKB-SubCell"/>
</dbReference>
<dbReference type="Pfam" id="PF02847">
    <property type="entry name" value="MA3"/>
    <property type="match status" value="2"/>
</dbReference>
<keyword evidence="3" id="KW-0963">Cytoplasm</keyword>
<reference evidence="8 9" key="1">
    <citation type="journal article" date="2021" name="Sci. Rep.">
        <title>The genome of the diatom Chaetoceros tenuissimus carries an ancient integrated fragment of an extant virus.</title>
        <authorList>
            <person name="Hongo Y."/>
            <person name="Kimura K."/>
            <person name="Takaki Y."/>
            <person name="Yoshida Y."/>
            <person name="Baba S."/>
            <person name="Kobayashi G."/>
            <person name="Nagasaki K."/>
            <person name="Hano T."/>
            <person name="Tomaru Y."/>
        </authorList>
    </citation>
    <scope>NUCLEOTIDE SEQUENCE [LARGE SCALE GENOMIC DNA]</scope>
    <source>
        <strain evidence="8 9">NIES-3715</strain>
    </source>
</reference>
<keyword evidence="4" id="KW-0677">Repeat</keyword>
<keyword evidence="9" id="KW-1185">Reference proteome</keyword>
<name>A0AAD3D1L7_9STRA</name>
<dbReference type="PANTHER" id="PTHR12626:SF0">
    <property type="entry name" value="PROGRAMMED CELL DEATH PROTEIN 4"/>
    <property type="match status" value="1"/>
</dbReference>
<evidence type="ECO:0000256" key="2">
    <source>
        <dbReference type="ARBA" id="ARBA00005497"/>
    </source>
</evidence>
<keyword evidence="5" id="KW-0539">Nucleus</keyword>
<feature type="region of interest" description="Disordered" evidence="6">
    <location>
        <begin position="72"/>
        <end position="112"/>
    </location>
</feature>
<evidence type="ECO:0000256" key="1">
    <source>
        <dbReference type="ARBA" id="ARBA00004496"/>
    </source>
</evidence>
<dbReference type="Proteomes" id="UP001054902">
    <property type="component" value="Unassembled WGS sequence"/>
</dbReference>
<dbReference type="EMBL" id="BLLK01000047">
    <property type="protein sequence ID" value="GFH55131.1"/>
    <property type="molecule type" value="Genomic_DNA"/>
</dbReference>
<comment type="similarity">
    <text evidence="2">Belongs to the PDCD4 family.</text>
</comment>
<sequence length="435" mass="48504">MADFLKRSEITIETMGKVHNPSGEGVKAVSAEVKKKTVKYTNNTTQLTENHETKVKEVGSARRNITRKKGGNEILFDSKKKKQGGAGKGKWDDMEAYDGTDVPDALDENDPNFDDYANESKYILSSTHGADTEEDEIRVDDRIVYGPLFTLQEFKIRLGEAIQEYFDSADADEVVRTIQEMRCKEYHAEVVKKAISLSLDKGPRERELISRLLTCLHPLPLDDEDVDAGFENLLDSLEDLSIDIPDAKVIVGSFLARAIVDEVLPPAFISNRNNNYPGDEVTEKAMTLLSREHCTARLEKIWGPGDGRPVDELKKVIDQLIEEYLLSRELDEAARCVREMNAPHFHHELVKRGVKIAMEKDGLDHNDSGVSALDAIAALFSFLVKNAIVSEYQVSKGISRLHKVLADIKLDVPAAPAMLEEFEEMAKDGGCVVSV</sequence>
<evidence type="ECO:0000259" key="7">
    <source>
        <dbReference type="PROSITE" id="PS51366"/>
    </source>
</evidence>
<proteinExistence type="inferred from homology"/>
<gene>
    <name evidence="8" type="ORF">CTEN210_11607</name>
</gene>
<dbReference type="SMART" id="SM00544">
    <property type="entry name" value="MA3"/>
    <property type="match status" value="2"/>
</dbReference>
<dbReference type="Gene3D" id="1.25.40.180">
    <property type="match status" value="2"/>
</dbReference>
<dbReference type="InterPro" id="IPR039778">
    <property type="entry name" value="PDCD4"/>
</dbReference>
<organism evidence="8 9">
    <name type="scientific">Chaetoceros tenuissimus</name>
    <dbReference type="NCBI Taxonomy" id="426638"/>
    <lineage>
        <taxon>Eukaryota</taxon>
        <taxon>Sar</taxon>
        <taxon>Stramenopiles</taxon>
        <taxon>Ochrophyta</taxon>
        <taxon>Bacillariophyta</taxon>
        <taxon>Coscinodiscophyceae</taxon>
        <taxon>Chaetocerotophycidae</taxon>
        <taxon>Chaetocerotales</taxon>
        <taxon>Chaetocerotaceae</taxon>
        <taxon>Chaetoceros</taxon>
    </lineage>
</organism>
<dbReference type="InterPro" id="IPR016024">
    <property type="entry name" value="ARM-type_fold"/>
</dbReference>